<dbReference type="RefSeq" id="WP_173072452.1">
    <property type="nucleotide sequence ID" value="NZ_CP041345.1"/>
</dbReference>
<dbReference type="PANTHER" id="PTHR33540">
    <property type="entry name" value="TRNA THREONYLCARBAMOYLADENOSINE BIOSYNTHESIS PROTEIN TSAE"/>
    <property type="match status" value="1"/>
</dbReference>
<dbReference type="AlphaFoldDB" id="A0A7D3XKW9"/>
<dbReference type="Gene3D" id="3.40.50.300">
    <property type="entry name" value="P-loop containing nucleotide triphosphate hydrolases"/>
    <property type="match status" value="1"/>
</dbReference>
<name>A0A7D3XKW9_9BACT</name>
<dbReference type="GO" id="GO:0046872">
    <property type="term" value="F:metal ion binding"/>
    <property type="evidence" value="ECO:0007669"/>
    <property type="project" value="UniProtKB-KW"/>
</dbReference>
<dbReference type="Proteomes" id="UP000500961">
    <property type="component" value="Chromosome"/>
</dbReference>
<keyword evidence="8" id="KW-0067">ATP-binding</keyword>
<dbReference type="InterPro" id="IPR003442">
    <property type="entry name" value="T6A_TsaE"/>
</dbReference>
<evidence type="ECO:0000256" key="3">
    <source>
        <dbReference type="ARBA" id="ARBA00019010"/>
    </source>
</evidence>
<dbReference type="GO" id="GO:0016740">
    <property type="term" value="F:transferase activity"/>
    <property type="evidence" value="ECO:0007669"/>
    <property type="project" value="UniProtKB-KW"/>
</dbReference>
<protein>
    <recommendedName>
        <fullName evidence="3">tRNA threonylcarbamoyladenosine biosynthesis protein TsaE</fullName>
    </recommendedName>
    <alternativeName>
        <fullName evidence="10">t(6)A37 threonylcarbamoyladenosine biosynthesis protein TsaE</fullName>
    </alternativeName>
</protein>
<dbReference type="GO" id="GO:0005737">
    <property type="term" value="C:cytoplasm"/>
    <property type="evidence" value="ECO:0007669"/>
    <property type="project" value="UniProtKB-SubCell"/>
</dbReference>
<evidence type="ECO:0000256" key="4">
    <source>
        <dbReference type="ARBA" id="ARBA00022490"/>
    </source>
</evidence>
<evidence type="ECO:0000256" key="10">
    <source>
        <dbReference type="ARBA" id="ARBA00032441"/>
    </source>
</evidence>
<dbReference type="NCBIfam" id="TIGR00150">
    <property type="entry name" value="T6A_YjeE"/>
    <property type="match status" value="1"/>
</dbReference>
<proteinExistence type="inferred from homology"/>
<evidence type="ECO:0000256" key="9">
    <source>
        <dbReference type="ARBA" id="ARBA00022842"/>
    </source>
</evidence>
<sequence length="145" mass="16485">MDSILLKGLNDIDKAASKILSSIGENRIICFYGEMGAGKTTLIREICKKLGVTDVVTSPTFALVNEYTDENGTPVYHFDFYRIKQIDEVFDFGYEEYFYNPNAICLIEWPELVEPILPSEGVVDIYLKVNQDSSRVIEIVNKTEQ</sequence>
<reference evidence="11 12" key="1">
    <citation type="submission" date="2019-07" db="EMBL/GenBank/DDBJ databases">
        <title>Thalassofilum flectens gen. nov., sp. nov., a novel moderate thermophilic anaerobe from a shallow sea hot spring in Kunashir Island (Russia), representing a new family in the order Bacteroidales, and proposal of Thalassofilacea fam. nov.</title>
        <authorList>
            <person name="Kochetkova T.V."/>
            <person name="Podosokorskaya O.A."/>
            <person name="Novikov A."/>
            <person name="Elcheninov A.G."/>
            <person name="Toshchakov S.V."/>
            <person name="Kublanov I.V."/>
        </authorList>
    </citation>
    <scope>NUCLEOTIDE SEQUENCE [LARGE SCALE GENOMIC DNA]</scope>
    <source>
        <strain evidence="11 12">38-H</strain>
    </source>
</reference>
<dbReference type="KEGG" id="ttz:FHG85_01180"/>
<comment type="subcellular location">
    <subcellularLocation>
        <location evidence="1">Cytoplasm</location>
    </subcellularLocation>
</comment>
<keyword evidence="4" id="KW-0963">Cytoplasm</keyword>
<keyword evidence="11" id="KW-0808">Transferase</keyword>
<evidence type="ECO:0000256" key="1">
    <source>
        <dbReference type="ARBA" id="ARBA00004496"/>
    </source>
</evidence>
<keyword evidence="6" id="KW-0479">Metal-binding</keyword>
<keyword evidence="5" id="KW-0819">tRNA processing</keyword>
<evidence type="ECO:0000256" key="8">
    <source>
        <dbReference type="ARBA" id="ARBA00022840"/>
    </source>
</evidence>
<accession>A0A7D3XKW9</accession>
<keyword evidence="12" id="KW-1185">Reference proteome</keyword>
<keyword evidence="9" id="KW-0460">Magnesium</keyword>
<dbReference type="EMBL" id="CP041345">
    <property type="protein sequence ID" value="QKG78936.1"/>
    <property type="molecule type" value="Genomic_DNA"/>
</dbReference>
<evidence type="ECO:0000313" key="11">
    <source>
        <dbReference type="EMBL" id="QKG78936.1"/>
    </source>
</evidence>
<evidence type="ECO:0000256" key="7">
    <source>
        <dbReference type="ARBA" id="ARBA00022741"/>
    </source>
</evidence>
<organism evidence="11 12">
    <name type="scientific">Tenuifilum thalassicum</name>
    <dbReference type="NCBI Taxonomy" id="2590900"/>
    <lineage>
        <taxon>Bacteria</taxon>
        <taxon>Pseudomonadati</taxon>
        <taxon>Bacteroidota</taxon>
        <taxon>Bacteroidia</taxon>
        <taxon>Bacteroidales</taxon>
        <taxon>Tenuifilaceae</taxon>
        <taxon>Tenuifilum</taxon>
    </lineage>
</organism>
<dbReference type="Pfam" id="PF02367">
    <property type="entry name" value="TsaE"/>
    <property type="match status" value="1"/>
</dbReference>
<dbReference type="SUPFAM" id="SSF52540">
    <property type="entry name" value="P-loop containing nucleoside triphosphate hydrolases"/>
    <property type="match status" value="1"/>
</dbReference>
<evidence type="ECO:0000256" key="5">
    <source>
        <dbReference type="ARBA" id="ARBA00022694"/>
    </source>
</evidence>
<dbReference type="GO" id="GO:0002949">
    <property type="term" value="P:tRNA threonylcarbamoyladenosine modification"/>
    <property type="evidence" value="ECO:0007669"/>
    <property type="project" value="InterPro"/>
</dbReference>
<dbReference type="PANTHER" id="PTHR33540:SF2">
    <property type="entry name" value="TRNA THREONYLCARBAMOYLADENOSINE BIOSYNTHESIS PROTEIN TSAE"/>
    <property type="match status" value="1"/>
</dbReference>
<gene>
    <name evidence="11" type="primary">tsaE</name>
    <name evidence="11" type="ORF">FHG85_01180</name>
</gene>
<comment type="similarity">
    <text evidence="2">Belongs to the TsaE family.</text>
</comment>
<keyword evidence="7" id="KW-0547">Nucleotide-binding</keyword>
<dbReference type="GO" id="GO:0005524">
    <property type="term" value="F:ATP binding"/>
    <property type="evidence" value="ECO:0007669"/>
    <property type="project" value="UniProtKB-KW"/>
</dbReference>
<evidence type="ECO:0000313" key="12">
    <source>
        <dbReference type="Proteomes" id="UP000500961"/>
    </source>
</evidence>
<dbReference type="InterPro" id="IPR027417">
    <property type="entry name" value="P-loop_NTPase"/>
</dbReference>
<evidence type="ECO:0000256" key="2">
    <source>
        <dbReference type="ARBA" id="ARBA00007599"/>
    </source>
</evidence>
<evidence type="ECO:0000256" key="6">
    <source>
        <dbReference type="ARBA" id="ARBA00022723"/>
    </source>
</evidence>